<gene>
    <name evidence="1" type="ORF">OKA104_LOCUS38761</name>
</gene>
<evidence type="ECO:0000313" key="2">
    <source>
        <dbReference type="Proteomes" id="UP000663881"/>
    </source>
</evidence>
<dbReference type="GO" id="GO:0048488">
    <property type="term" value="P:synaptic vesicle endocytosis"/>
    <property type="evidence" value="ECO:0007669"/>
    <property type="project" value="TreeGrafter"/>
</dbReference>
<comment type="caution">
    <text evidence="1">The sequence shown here is derived from an EMBL/GenBank/DDBJ whole genome shotgun (WGS) entry which is preliminary data.</text>
</comment>
<organism evidence="1 2">
    <name type="scientific">Adineta steineri</name>
    <dbReference type="NCBI Taxonomy" id="433720"/>
    <lineage>
        <taxon>Eukaryota</taxon>
        <taxon>Metazoa</taxon>
        <taxon>Spiralia</taxon>
        <taxon>Gnathifera</taxon>
        <taxon>Rotifera</taxon>
        <taxon>Eurotatoria</taxon>
        <taxon>Bdelloidea</taxon>
        <taxon>Adinetida</taxon>
        <taxon>Adinetidae</taxon>
        <taxon>Adineta</taxon>
    </lineage>
</organism>
<protein>
    <submittedName>
        <fullName evidence="1">Uncharacterized protein</fullName>
    </submittedName>
</protein>
<sequence>HTDDEPCRIAFCERLCFEMTTDLDETRLQVFFLPVYVYVEDSIVTAPIRLCMCNMHTSLCNESLTLKVGTIQIRQLLRLSPGSWLEAGSVRVPEIRINAKLECHPPIPTTINEQLEFLRRHDQHS</sequence>
<accession>A0A819YT44</accession>
<dbReference type="PANTHER" id="PTHR31640:SF1">
    <property type="entry name" value="BRIDGE-LIKE LIPID TRANSFER PROTEIN FAMILY MEMBER 1"/>
    <property type="match status" value="1"/>
</dbReference>
<name>A0A819YT44_9BILA</name>
<dbReference type="Proteomes" id="UP000663881">
    <property type="component" value="Unassembled WGS sequence"/>
</dbReference>
<dbReference type="InterPro" id="IPR033616">
    <property type="entry name" value="BLTP1"/>
</dbReference>
<proteinExistence type="predicted"/>
<dbReference type="GO" id="GO:0098793">
    <property type="term" value="C:presynapse"/>
    <property type="evidence" value="ECO:0007669"/>
    <property type="project" value="GOC"/>
</dbReference>
<dbReference type="AlphaFoldDB" id="A0A819YT44"/>
<feature type="non-terminal residue" evidence="1">
    <location>
        <position position="1"/>
    </location>
</feature>
<reference evidence="1" key="1">
    <citation type="submission" date="2021-02" db="EMBL/GenBank/DDBJ databases">
        <authorList>
            <person name="Nowell W R."/>
        </authorList>
    </citation>
    <scope>NUCLEOTIDE SEQUENCE</scope>
</reference>
<dbReference type="EMBL" id="CAJOAY010007190">
    <property type="protein sequence ID" value="CAF4160429.1"/>
    <property type="molecule type" value="Genomic_DNA"/>
</dbReference>
<dbReference type="PANTHER" id="PTHR31640">
    <property type="entry name" value="TRANSMEMBRANE PROTEIN KIAA1109"/>
    <property type="match status" value="1"/>
</dbReference>
<evidence type="ECO:0000313" key="1">
    <source>
        <dbReference type="EMBL" id="CAF4160429.1"/>
    </source>
</evidence>